<protein>
    <recommendedName>
        <fullName evidence="1">Protein CR006 P-loop domain-containing protein</fullName>
    </recommendedName>
</protein>
<gene>
    <name evidence="2" type="ORF">AA20_12025</name>
</gene>
<organism evidence="2 3">
    <name type="scientific">Aliarcobacter butzleri L348</name>
    <dbReference type="NCBI Taxonomy" id="1447256"/>
    <lineage>
        <taxon>Bacteria</taxon>
        <taxon>Pseudomonadati</taxon>
        <taxon>Campylobacterota</taxon>
        <taxon>Epsilonproteobacteria</taxon>
        <taxon>Campylobacterales</taxon>
        <taxon>Arcobacteraceae</taxon>
        <taxon>Aliarcobacter</taxon>
    </lineage>
</organism>
<reference evidence="2 3" key="1">
    <citation type="submission" date="2014-01" db="EMBL/GenBank/DDBJ databases">
        <title>Development of a Comparative Genomic Fingerprinting Assay for High Resolution Genotyping of Arcobacter butzleri.</title>
        <authorList>
            <person name="Webb A.L."/>
            <person name="Inglis G.D."/>
            <person name="Kruczkiewicz P."/>
            <person name="Selinger L.B."/>
            <person name="Taboada E.N."/>
        </authorList>
    </citation>
    <scope>NUCLEOTIDE SEQUENCE [LARGE SCALE GENOMIC DNA]</scope>
    <source>
        <strain evidence="2 3">L348</strain>
    </source>
</reference>
<comment type="caution">
    <text evidence="2">The sequence shown here is derived from an EMBL/GenBank/DDBJ whole genome shotgun (WGS) entry which is preliminary data.</text>
</comment>
<dbReference type="Gene3D" id="3.40.50.300">
    <property type="entry name" value="P-loop containing nucleotide triphosphate hydrolases"/>
    <property type="match status" value="1"/>
</dbReference>
<dbReference type="EMBL" id="JAIQ01000171">
    <property type="protein sequence ID" value="KLD96383.1"/>
    <property type="molecule type" value="Genomic_DNA"/>
</dbReference>
<dbReference type="Pfam" id="PF13166">
    <property type="entry name" value="AAA_13"/>
    <property type="match status" value="1"/>
</dbReference>
<accession>A0A0G9JQ28</accession>
<evidence type="ECO:0000259" key="1">
    <source>
        <dbReference type="Pfam" id="PF13166"/>
    </source>
</evidence>
<dbReference type="InterPro" id="IPR026866">
    <property type="entry name" value="CR006_AAA"/>
</dbReference>
<dbReference type="InterPro" id="IPR027417">
    <property type="entry name" value="P-loop_NTPase"/>
</dbReference>
<evidence type="ECO:0000313" key="3">
    <source>
        <dbReference type="Proteomes" id="UP000035514"/>
    </source>
</evidence>
<feature type="domain" description="Protein CR006 P-loop" evidence="1">
    <location>
        <begin position="12"/>
        <end position="66"/>
    </location>
</feature>
<sequence length="70" mass="8531">MSQIKKIDIMNFGSFKNYTWINRDTEFKSVNIIYGRNYSGKTTLSRIFKCLEDKELHNDYENPQFTFFFR</sequence>
<dbReference type="AlphaFoldDB" id="A0A0G9JQ28"/>
<evidence type="ECO:0000313" key="2">
    <source>
        <dbReference type="EMBL" id="KLD96383.1"/>
    </source>
</evidence>
<proteinExistence type="predicted"/>
<dbReference type="Proteomes" id="UP000035514">
    <property type="component" value="Unassembled WGS sequence"/>
</dbReference>
<name>A0A0G9JQ28_9BACT</name>
<dbReference type="SUPFAM" id="SSF52540">
    <property type="entry name" value="P-loop containing nucleoside triphosphate hydrolases"/>
    <property type="match status" value="1"/>
</dbReference>